<proteinExistence type="predicted"/>
<name>A0A8D8XEN5_9HEMI</name>
<sequence length="105" mass="12235">MLLSSVVCCGTGCASWRTSGFWRIWGTHPGVDPALYTRKIIMFISFIKNYTFRISQLTQVFFNKKKLVGLYLGFLLNEKVRTKKNNKKQITINYMWKVPIYVVGM</sequence>
<dbReference type="EMBL" id="HBUF01317021">
    <property type="protein sequence ID" value="CAG6694232.1"/>
    <property type="molecule type" value="Transcribed_RNA"/>
</dbReference>
<accession>A0A8D8XEN5</accession>
<reference evidence="1" key="1">
    <citation type="submission" date="2021-05" db="EMBL/GenBank/DDBJ databases">
        <authorList>
            <person name="Alioto T."/>
            <person name="Alioto T."/>
            <person name="Gomez Garrido J."/>
        </authorList>
    </citation>
    <scope>NUCLEOTIDE SEQUENCE</scope>
</reference>
<evidence type="ECO:0000313" key="1">
    <source>
        <dbReference type="EMBL" id="CAG6694232.1"/>
    </source>
</evidence>
<organism evidence="1">
    <name type="scientific">Cacopsylla melanoneura</name>
    <dbReference type="NCBI Taxonomy" id="428564"/>
    <lineage>
        <taxon>Eukaryota</taxon>
        <taxon>Metazoa</taxon>
        <taxon>Ecdysozoa</taxon>
        <taxon>Arthropoda</taxon>
        <taxon>Hexapoda</taxon>
        <taxon>Insecta</taxon>
        <taxon>Pterygota</taxon>
        <taxon>Neoptera</taxon>
        <taxon>Paraneoptera</taxon>
        <taxon>Hemiptera</taxon>
        <taxon>Sternorrhyncha</taxon>
        <taxon>Psylloidea</taxon>
        <taxon>Psyllidae</taxon>
        <taxon>Psyllinae</taxon>
        <taxon>Cacopsylla</taxon>
    </lineage>
</organism>
<dbReference type="AlphaFoldDB" id="A0A8D8XEN5"/>
<protein>
    <submittedName>
        <fullName evidence="1">Uncharacterized protein</fullName>
    </submittedName>
</protein>